<gene>
    <name evidence="15" type="ORF">WR25_10088</name>
</gene>
<evidence type="ECO:0000256" key="7">
    <source>
        <dbReference type="ARBA" id="ARBA00023015"/>
    </source>
</evidence>
<dbReference type="CDD" id="cd14801">
    <property type="entry name" value="STAT_DBD"/>
    <property type="match status" value="1"/>
</dbReference>
<dbReference type="GO" id="GO:0003677">
    <property type="term" value="F:DNA binding"/>
    <property type="evidence" value="ECO:0007669"/>
    <property type="project" value="UniProtKB-KW"/>
</dbReference>
<keyword evidence="9 13" id="KW-0010">Activator</keyword>
<dbReference type="Pfam" id="PF00017">
    <property type="entry name" value="SH2"/>
    <property type="match status" value="1"/>
</dbReference>
<dbReference type="FunFam" id="1.10.238.10:FF:000493">
    <property type="entry name" value="Signal transducer and activator of transcription"/>
    <property type="match status" value="1"/>
</dbReference>
<evidence type="ECO:0000256" key="2">
    <source>
        <dbReference type="ARBA" id="ARBA00004496"/>
    </source>
</evidence>
<evidence type="ECO:0000256" key="9">
    <source>
        <dbReference type="ARBA" id="ARBA00023159"/>
    </source>
</evidence>
<reference evidence="15 16" key="1">
    <citation type="journal article" date="2017" name="Curr. Biol.">
        <title>Genome architecture and evolution of a unichromosomal asexual nematode.</title>
        <authorList>
            <person name="Fradin H."/>
            <person name="Zegar C."/>
            <person name="Gutwein M."/>
            <person name="Lucas J."/>
            <person name="Kovtun M."/>
            <person name="Corcoran D."/>
            <person name="Baugh L.R."/>
            <person name="Kiontke K."/>
            <person name="Gunsalus K."/>
            <person name="Fitch D.H."/>
            <person name="Piano F."/>
        </authorList>
    </citation>
    <scope>NUCLEOTIDE SEQUENCE [LARGE SCALE GENOMIC DNA]</scope>
    <source>
        <strain evidence="15">PF1309</strain>
    </source>
</reference>
<dbReference type="CDD" id="cd09919">
    <property type="entry name" value="SH2_STAT_family"/>
    <property type="match status" value="1"/>
</dbReference>
<dbReference type="GO" id="GO:0005737">
    <property type="term" value="C:cytoplasm"/>
    <property type="evidence" value="ECO:0007669"/>
    <property type="project" value="UniProtKB-SubCell"/>
</dbReference>
<evidence type="ECO:0000256" key="8">
    <source>
        <dbReference type="ARBA" id="ARBA00023125"/>
    </source>
</evidence>
<dbReference type="Gene3D" id="1.10.238.10">
    <property type="entry name" value="EF-hand"/>
    <property type="match status" value="1"/>
</dbReference>
<evidence type="ECO:0000256" key="5">
    <source>
        <dbReference type="ARBA" id="ARBA00022553"/>
    </source>
</evidence>
<keyword evidence="8 13" id="KW-0238">DNA-binding</keyword>
<keyword evidence="6 12" id="KW-0727">SH2 domain</keyword>
<dbReference type="EMBL" id="LIAE01006816">
    <property type="protein sequence ID" value="PAV84846.1"/>
    <property type="molecule type" value="Genomic_DNA"/>
</dbReference>
<evidence type="ECO:0000256" key="11">
    <source>
        <dbReference type="ARBA" id="ARBA00023242"/>
    </source>
</evidence>
<comment type="subcellular location">
    <subcellularLocation>
        <location evidence="2 13">Cytoplasm</location>
    </subcellularLocation>
    <subcellularLocation>
        <location evidence="1 13">Nucleus</location>
    </subcellularLocation>
</comment>
<dbReference type="InterPro" id="IPR012345">
    <property type="entry name" value="STAT_TF_DNA-bd_N"/>
</dbReference>
<dbReference type="Proteomes" id="UP000218231">
    <property type="component" value="Unassembled WGS sequence"/>
</dbReference>
<evidence type="ECO:0000259" key="14">
    <source>
        <dbReference type="PROSITE" id="PS50001"/>
    </source>
</evidence>
<evidence type="ECO:0000256" key="1">
    <source>
        <dbReference type="ARBA" id="ARBA00004123"/>
    </source>
</evidence>
<dbReference type="GO" id="GO:0003700">
    <property type="term" value="F:DNA-binding transcription factor activity"/>
    <property type="evidence" value="ECO:0007669"/>
    <property type="project" value="InterPro"/>
</dbReference>
<dbReference type="InterPro" id="IPR036860">
    <property type="entry name" value="SH2_dom_sf"/>
</dbReference>
<dbReference type="OrthoDB" id="19300at2759"/>
<dbReference type="SUPFAM" id="SSF47655">
    <property type="entry name" value="STAT"/>
    <property type="match status" value="1"/>
</dbReference>
<keyword evidence="5 13" id="KW-0597">Phosphoprotein</keyword>
<keyword evidence="11 13" id="KW-0539">Nucleus</keyword>
<dbReference type="FunFam" id="1.20.1050.20:FF:000007">
    <property type="entry name" value="Signal transducer and activator of transcription 1"/>
    <property type="match status" value="1"/>
</dbReference>
<comment type="caution">
    <text evidence="15">The sequence shown here is derived from an EMBL/GenBank/DDBJ whole genome shotgun (WGS) entry which is preliminary data.</text>
</comment>
<dbReference type="SUPFAM" id="SSF49417">
    <property type="entry name" value="p53-like transcription factors"/>
    <property type="match status" value="1"/>
</dbReference>
<feature type="domain" description="SH2" evidence="14">
    <location>
        <begin position="481"/>
        <end position="538"/>
    </location>
</feature>
<keyword evidence="16" id="KW-1185">Reference proteome</keyword>
<dbReference type="AlphaFoldDB" id="A0A2A2LF43"/>
<dbReference type="InterPro" id="IPR013801">
    <property type="entry name" value="STAT_TF_DNA-bd"/>
</dbReference>
<evidence type="ECO:0000256" key="13">
    <source>
        <dbReference type="RuleBase" id="RU046415"/>
    </source>
</evidence>
<evidence type="ECO:0000256" key="4">
    <source>
        <dbReference type="ARBA" id="ARBA00022490"/>
    </source>
</evidence>
<dbReference type="InterPro" id="IPR008967">
    <property type="entry name" value="p53-like_TF_DNA-bd_sf"/>
</dbReference>
<name>A0A2A2LF43_9BILA</name>
<dbReference type="GO" id="GO:0007165">
    <property type="term" value="P:signal transduction"/>
    <property type="evidence" value="ECO:0007669"/>
    <property type="project" value="InterPro"/>
</dbReference>
<dbReference type="Pfam" id="PF01017">
    <property type="entry name" value="STAT_alpha"/>
    <property type="match status" value="1"/>
</dbReference>
<dbReference type="PANTHER" id="PTHR11801">
    <property type="entry name" value="SIGNAL TRANSDUCER AND ACTIVATOR OF TRANSCRIPTION"/>
    <property type="match status" value="1"/>
</dbReference>
<evidence type="ECO:0000256" key="10">
    <source>
        <dbReference type="ARBA" id="ARBA00023163"/>
    </source>
</evidence>
<dbReference type="InterPro" id="IPR048988">
    <property type="entry name" value="STAT_linker"/>
</dbReference>
<protein>
    <recommendedName>
        <fullName evidence="13">Signal transducer and activator of transcription</fullName>
    </recommendedName>
</protein>
<dbReference type="Gene3D" id="2.60.40.630">
    <property type="entry name" value="STAT transcription factor, DNA-binding domain"/>
    <property type="match status" value="1"/>
</dbReference>
<sequence length="729" mass="82690">MALGMPNCSLHDMHEALVSITKETHALWEENKDLQGSFINDLGELQRIQVTICQLENNSRGEQAQHLFQTSSSVAEMQRRASEIYDMVIQKRAEVIKKMNEGTNIISVLQNTLINERLYNWKNQQKLAQVGVPFDNRDTMLDEIQLEFEFLAEQNFQLHTYTCWMLDLLRRGPNFHDNNAQTTASNLQTLLDQLSKLIFVLVSQSFVASVQPEPVLKTQHKFMTEVRLLIGDKLGVRQHLANTSVNVKIISEEEAKMLSANQLNQKDIKSVGTISSDFEKLIIDERGHRFAAKFNNSKLTRIAHRKPPPKAGGATDIKITALLSAATDQKYALLFNITPFQIGLMGKFDVWTLSLPLMVTVHGSQDCDAQGSILWHRAFASVTRAPGSTDIAAVPWSDLSTILKHKFSIFTGAKRPLMDHELAYLSEKLIVPNMTDQKPITFYRFAKQNLREDANFSFWEWFFSIMQLIKQKLLKFWDEGWLVGFISKNDASQAMLMCEQNSFLMRFSDTLTGAISIGFVYEDENGQNRCRIEDKHFQSRCLHILAAFHLAPFTIKDLEQLSLAQRIATCQQLKNIRFLYPNIDKEEMLKYFEQEERHRTAPDSPTGYIQSEIVMVAKTSNKQSIFGAGDSPSPSSALSRVDWSPSDMQTNQSMELNDDIANMLSSSGMESMDIANVESLLGPAFRPFQPQDNQHTIDLSFIGICNDQPMNGQGECSTSSSSSFFNNKK</sequence>
<dbReference type="STRING" id="2018661.A0A2A2LF43"/>
<proteinExistence type="inferred from homology"/>
<dbReference type="InterPro" id="IPR000980">
    <property type="entry name" value="SH2"/>
</dbReference>
<organism evidence="15 16">
    <name type="scientific">Diploscapter pachys</name>
    <dbReference type="NCBI Taxonomy" id="2018661"/>
    <lineage>
        <taxon>Eukaryota</taxon>
        <taxon>Metazoa</taxon>
        <taxon>Ecdysozoa</taxon>
        <taxon>Nematoda</taxon>
        <taxon>Chromadorea</taxon>
        <taxon>Rhabditida</taxon>
        <taxon>Rhabditina</taxon>
        <taxon>Rhabditomorpha</taxon>
        <taxon>Rhabditoidea</taxon>
        <taxon>Rhabditidae</taxon>
        <taxon>Diploscapter</taxon>
    </lineage>
</organism>
<evidence type="ECO:0000256" key="12">
    <source>
        <dbReference type="PROSITE-ProRule" id="PRU00191"/>
    </source>
</evidence>
<keyword evidence="4 13" id="KW-0963">Cytoplasm</keyword>
<evidence type="ECO:0000256" key="3">
    <source>
        <dbReference type="ARBA" id="ARBA00005586"/>
    </source>
</evidence>
<dbReference type="Gene3D" id="1.20.1050.20">
    <property type="entry name" value="STAT transcription factor, all-alpha domain"/>
    <property type="match status" value="1"/>
</dbReference>
<keyword evidence="7 13" id="KW-0805">Transcription regulation</keyword>
<dbReference type="SUPFAM" id="SSF55550">
    <property type="entry name" value="SH2 domain"/>
    <property type="match status" value="1"/>
</dbReference>
<dbReference type="Pfam" id="PF02864">
    <property type="entry name" value="STAT_bind"/>
    <property type="match status" value="1"/>
</dbReference>
<keyword evidence="10 13" id="KW-0804">Transcription</keyword>
<evidence type="ECO:0000256" key="6">
    <source>
        <dbReference type="ARBA" id="ARBA00022999"/>
    </source>
</evidence>
<dbReference type="InterPro" id="IPR001217">
    <property type="entry name" value="STAT"/>
</dbReference>
<dbReference type="PROSITE" id="PS50001">
    <property type="entry name" value="SH2"/>
    <property type="match status" value="1"/>
</dbReference>
<dbReference type="InterPro" id="IPR013800">
    <property type="entry name" value="STAT_TF_alpha"/>
</dbReference>
<evidence type="ECO:0000313" key="16">
    <source>
        <dbReference type="Proteomes" id="UP000218231"/>
    </source>
</evidence>
<dbReference type="GO" id="GO:0005634">
    <property type="term" value="C:nucleus"/>
    <property type="evidence" value="ECO:0007669"/>
    <property type="project" value="UniProtKB-SubCell"/>
</dbReference>
<comment type="similarity">
    <text evidence="3 13">Belongs to the transcription factor STAT family.</text>
</comment>
<dbReference type="InterPro" id="IPR015988">
    <property type="entry name" value="STAT_TF_CC"/>
</dbReference>
<dbReference type="Gene3D" id="3.30.505.10">
    <property type="entry name" value="SH2 domain"/>
    <property type="match status" value="1"/>
</dbReference>
<accession>A0A2A2LF43</accession>
<evidence type="ECO:0000313" key="15">
    <source>
        <dbReference type="EMBL" id="PAV84846.1"/>
    </source>
</evidence>
<dbReference type="Pfam" id="PF21354">
    <property type="entry name" value="STAT_linker"/>
    <property type="match status" value="1"/>
</dbReference>